<reference evidence="1 2" key="1">
    <citation type="submission" date="2023-03" db="EMBL/GenBank/DDBJ databases">
        <title>Genome insight into feeding habits of ladybird beetles.</title>
        <authorList>
            <person name="Li H.-S."/>
            <person name="Huang Y.-H."/>
            <person name="Pang H."/>
        </authorList>
    </citation>
    <scope>NUCLEOTIDE SEQUENCE [LARGE SCALE GENOMIC DNA]</scope>
    <source>
        <strain evidence="1">SYSU_2023b</strain>
        <tissue evidence="1">Whole body</tissue>
    </source>
</reference>
<protein>
    <submittedName>
        <fullName evidence="1">Uncharacterized protein</fullName>
    </submittedName>
</protein>
<organism evidence="1 2">
    <name type="scientific">Henosepilachna vigintioctopunctata</name>
    <dbReference type="NCBI Taxonomy" id="420089"/>
    <lineage>
        <taxon>Eukaryota</taxon>
        <taxon>Metazoa</taxon>
        <taxon>Ecdysozoa</taxon>
        <taxon>Arthropoda</taxon>
        <taxon>Hexapoda</taxon>
        <taxon>Insecta</taxon>
        <taxon>Pterygota</taxon>
        <taxon>Neoptera</taxon>
        <taxon>Endopterygota</taxon>
        <taxon>Coleoptera</taxon>
        <taxon>Polyphaga</taxon>
        <taxon>Cucujiformia</taxon>
        <taxon>Coccinelloidea</taxon>
        <taxon>Coccinellidae</taxon>
        <taxon>Epilachninae</taxon>
        <taxon>Epilachnini</taxon>
        <taxon>Henosepilachna</taxon>
    </lineage>
</organism>
<dbReference type="EMBL" id="JARQZJ010000005">
    <property type="protein sequence ID" value="KAK9871063.1"/>
    <property type="molecule type" value="Genomic_DNA"/>
</dbReference>
<dbReference type="Gene3D" id="3.80.10.10">
    <property type="entry name" value="Ribonuclease Inhibitor"/>
    <property type="match status" value="1"/>
</dbReference>
<evidence type="ECO:0000313" key="1">
    <source>
        <dbReference type="EMBL" id="KAK9871063.1"/>
    </source>
</evidence>
<dbReference type="AlphaFoldDB" id="A0AAW1TQW8"/>
<gene>
    <name evidence="1" type="ORF">WA026_011344</name>
</gene>
<dbReference type="Proteomes" id="UP001431783">
    <property type="component" value="Unassembled WGS sequence"/>
</dbReference>
<sequence length="190" mass="21770">MGLEGFTNHNYNFAKKIPLGSFGFILSPFRRILNKKQNLTVKKDNPNADLQVTKKLITTTSAPKRVVEESDNVQFLDFTSKGIKSIFELKLSSMKNLKKLILTKNQLKTFKFSDLPFLPQVELIDLSFNPLIEIEWNEFRKFVPKLDIIDITGSKIPDDKIAEYTKVSSCSIVNNKVEKKTPILFPETEN</sequence>
<keyword evidence="2" id="KW-1185">Reference proteome</keyword>
<name>A0AAW1TQW8_9CUCU</name>
<accession>A0AAW1TQW8</accession>
<evidence type="ECO:0000313" key="2">
    <source>
        <dbReference type="Proteomes" id="UP001431783"/>
    </source>
</evidence>
<comment type="caution">
    <text evidence="1">The sequence shown here is derived from an EMBL/GenBank/DDBJ whole genome shotgun (WGS) entry which is preliminary data.</text>
</comment>
<dbReference type="InterPro" id="IPR032675">
    <property type="entry name" value="LRR_dom_sf"/>
</dbReference>
<dbReference type="SUPFAM" id="SSF52058">
    <property type="entry name" value="L domain-like"/>
    <property type="match status" value="1"/>
</dbReference>
<proteinExistence type="predicted"/>